<feature type="domain" description="Reverse transcriptase" evidence="4">
    <location>
        <begin position="191"/>
        <end position="443"/>
    </location>
</feature>
<dbReference type="PANTHER" id="PTHR16155:SF3">
    <property type="entry name" value="STERILE ALPHA MOTIF DOMAIN-CONTAINING PROTEIN 9-LIKE"/>
    <property type="match status" value="1"/>
</dbReference>
<evidence type="ECO:0000256" key="2">
    <source>
        <dbReference type="SAM" id="MobiDB-lite"/>
    </source>
</evidence>
<dbReference type="PANTHER" id="PTHR16155">
    <property type="entry name" value="DED DOMAIN-CONTAINING PROTEIN"/>
    <property type="match status" value="1"/>
</dbReference>
<protein>
    <recommendedName>
        <fullName evidence="7">Sterile alpha motif domain-containing protein 9-like</fullName>
    </recommendedName>
</protein>
<evidence type="ECO:0000313" key="5">
    <source>
        <dbReference type="EMBL" id="KAB5515281.1"/>
    </source>
</evidence>
<keyword evidence="1" id="KW-0175">Coiled coil</keyword>
<dbReference type="Pfam" id="PF00536">
    <property type="entry name" value="SAM_1"/>
    <property type="match status" value="1"/>
</dbReference>
<reference evidence="5 6" key="1">
    <citation type="submission" date="2019-06" db="EMBL/GenBank/DDBJ databases">
        <title>A chromosome-scale genome assembly of the striped catfish, Pangasianodon hypophthalmus.</title>
        <authorList>
            <person name="Wen M."/>
            <person name="Zahm M."/>
            <person name="Roques C."/>
            <person name="Cabau C."/>
            <person name="Klopp C."/>
            <person name="Donnadieu C."/>
            <person name="Jouanno E."/>
            <person name="Avarre J.-C."/>
            <person name="Campet M."/>
            <person name="Ha T.T.T."/>
            <person name="Dugue R."/>
            <person name="Lampietro C."/>
            <person name="Louis A."/>
            <person name="Herpin A."/>
            <person name="Echchiki A."/>
            <person name="Berthelot C."/>
            <person name="Parey E."/>
            <person name="Roest-Crollius H."/>
            <person name="Braasch I."/>
            <person name="Postlethwait J."/>
            <person name="Bobe J."/>
            <person name="Montfort J."/>
            <person name="Bouchez O."/>
            <person name="Begum T."/>
            <person name="Schartl M."/>
            <person name="Guiguen Y."/>
        </authorList>
    </citation>
    <scope>NUCLEOTIDE SEQUENCE [LARGE SCALE GENOMIC DNA]</scope>
    <source>
        <strain evidence="5 6">Indonesia</strain>
        <tissue evidence="5">Blood</tissue>
    </source>
</reference>
<dbReference type="InterPro" id="IPR001660">
    <property type="entry name" value="SAM"/>
</dbReference>
<dbReference type="InterPro" id="IPR000477">
    <property type="entry name" value="RT_dom"/>
</dbReference>
<evidence type="ECO:0000313" key="6">
    <source>
        <dbReference type="Proteomes" id="UP000327468"/>
    </source>
</evidence>
<feature type="domain" description="SAM" evidence="3">
    <location>
        <begin position="499"/>
        <end position="545"/>
    </location>
</feature>
<dbReference type="PROSITE" id="PS50878">
    <property type="entry name" value="RT_POL"/>
    <property type="match status" value="1"/>
</dbReference>
<dbReference type="SUPFAM" id="SSF48452">
    <property type="entry name" value="TPR-like"/>
    <property type="match status" value="1"/>
</dbReference>
<dbReference type="Proteomes" id="UP000327468">
    <property type="component" value="Unassembled WGS sequence"/>
</dbReference>
<dbReference type="Gene3D" id="1.10.150.50">
    <property type="entry name" value="Transcription Factor, Ets-1"/>
    <property type="match status" value="1"/>
</dbReference>
<feature type="coiled-coil region" evidence="1">
    <location>
        <begin position="53"/>
        <end position="80"/>
    </location>
</feature>
<sequence>MQFDEDVSNIIQTTKGDVDNRLQAMTTIIVSYASERFGLIKKGNFKTSQSYTMNRRASKIHHLRQELQTLKKQFKRAPEEEKQPLADLRNILRKKLLTLRRAEWHRRRGRERARKRAAFIANPFCFAKQLLGDKRSGRLECSVEVVNRFLENTMSDPMREQDLGSSKALTNSGPPTVEFKLAEPSLKEVEEVIKAARSASSQGPSGVPYLVYKRCPELLRHLWKILKVIWLTEFLLKNNYIDPSVQKGGIPGAPGCLEHTGVVTQLIREAHESRGDLAVLWLDLTNAYGSIPHKLFELALHRHHVPGKIKDLILDYYNNFRLRVTSGSVTSDWHRLGKGIITGCTISVILFALAMNMVVKAAEVECRGPLLKSGVRQPPIRAFMDDLTITTTSVPGCRWILQGLESLITWARMSFKASKSRSMVLKRGKVIDKFRFSILGIAIPSITEQPVKSLGKFFDSTLKDTTAIQKFSEELGAWPTKVDKSGLPEELHSTPIEKWTEDMVSVWLASIGVKENYIKTLHEQEVDGQVLLKITEEFLKKETGMKSGPALLVIESRNELVKTQKPQKQQNNAHKRTAKSTDQGASFIQDLPISSNSQKEEQMKQDAVAITRKRDSKPRPFGKPGIDYTYVKHEVLPPETGVFDLTTPCHEYKSFNTAATLDRQRLQAKLACEVLKFATGCMNMRSNGTIHFGVMDSRGASGYAHGEIIGIPIREKDMYTDALDYIERCFKSDSELVRQCIRPPEFIMVIEPNRKEQHYVVEFDVEPSLSLVRNKVFSVTLPKFKEKANKTEFEKQTTYHRVGAKTEPVDNINRFYEGVVSRDTQREAAEKSQSFTSPEPCEDLGRKLTMLITGGKKQIEKEKWYILVTNKFSEEDLQHIDFLLNMKLFCVFDFDPDSMVSGLCHEYDQHHAVNLHFMQNYKIPSDKSIKEFEGHLHLFEQTSWIFCNGRNDFSGNETPCDENTWCKTRRTFLKDCVSLICKDFLPKGTFLVIFLLTSPVETPLLKTFDEFFTDMQGHEDIICISESEGNFQKWQTFALEFCDEETVNRSCVVGLKMSHIDAIVQQVQSPSTRVNKLLPVSAKANCHLLTRSEETMYSLEILCVNQCEDSALDTESKKVEIERDFYRGGKVTWENFWLAEKKYVGEMIQRDAYHEVINLLEDSLKCSSDQMPVKCINIYHQPGSGGSTVARQVLWRYRKDRRCAVVNPSYAVNKVSQHAVMLREYEEKDPQKCLTVLLLVEDCDNEYIEELRNELETAVNTKKIAHGIPCFILLRCRRSHNPEKMSRDSPLLNVSVTHKLSQEEKRQFAGKREKLEQQFEPEFILTFVLMSEEFEDEYVKKFVRNLLEDIDHASAVTQLIRYVALLNTYVENSFISQSHCEALLSLQLSICGDRFRQHAFESSLSEQAKLVFIYLRDERTHINSIRIIHQVVAKEILHQLLGDKQQSELALELLSNDLLFNHRFGGEEYRKFLRELFIRRYKISRGDKSDTFFSPLIEHVRQTEKPENAINLLSEAYNRFNKDAYFAQQLARLFYFHEKFEKAEQWAETAANKLPKNSYILDTRGQVYRRWFATKWKAMEKSPKTPESTADAIETAFKAIECFQKCQTVAVEETETMNNSGFFGVVEVGCGLLELISSLDVFSNKPRGHSELQKYLLTEHIPKEIEVPWKHFHDKLKSLQPTMNKALEWVSEELSYFQKNLDTDEEETFKTSELTIHRPKHWLVAKSSVYGRFFCEVSLSNTASNWQSNLDKMTDFSKRMAIYQLSGGNFTTIFSILDQKNKNQVTTLENIISLHPKGAKMDKADLINYIASHFALSAISPGSPKLAPFKDLQKLSRSFLQDKLKCPSNALFLCTLLFWPEDHDTDQDKEDKYKTILTAVKFLQQTYKTKMKDILPRKRRIFTHFFLGNGHGYYKFVHKSRIRNFPSVSEKRLKWVEGEMFKIPEIERELKRVNGWTEDGSVYLEGPKMEKFSIHPLNESSLPAGNENVTFYLGFTFRGPVACGITIRKQSKVK</sequence>
<dbReference type="SMART" id="SM00454">
    <property type="entry name" value="SAM"/>
    <property type="match status" value="1"/>
</dbReference>
<dbReference type="Gene3D" id="1.25.40.10">
    <property type="entry name" value="Tetratricopeptide repeat domain"/>
    <property type="match status" value="1"/>
</dbReference>
<dbReference type="InterPro" id="IPR013761">
    <property type="entry name" value="SAM/pointed_sf"/>
</dbReference>
<keyword evidence="6" id="KW-1185">Reference proteome</keyword>
<dbReference type="GO" id="GO:0005737">
    <property type="term" value="C:cytoplasm"/>
    <property type="evidence" value="ECO:0007669"/>
    <property type="project" value="TreeGrafter"/>
</dbReference>
<dbReference type="SUPFAM" id="SSF47769">
    <property type="entry name" value="SAM/Pointed domain"/>
    <property type="match status" value="1"/>
</dbReference>
<evidence type="ECO:0008006" key="7">
    <source>
        <dbReference type="Google" id="ProtNLM"/>
    </source>
</evidence>
<comment type="caution">
    <text evidence="5">The sequence shown here is derived from an EMBL/GenBank/DDBJ whole genome shotgun (WGS) entry which is preliminary data.</text>
</comment>
<organism evidence="5 6">
    <name type="scientific">Pangasianodon hypophthalmus</name>
    <name type="common">Striped catfish</name>
    <name type="synonym">Helicophagus hypophthalmus</name>
    <dbReference type="NCBI Taxonomy" id="310915"/>
    <lineage>
        <taxon>Eukaryota</taxon>
        <taxon>Metazoa</taxon>
        <taxon>Chordata</taxon>
        <taxon>Craniata</taxon>
        <taxon>Vertebrata</taxon>
        <taxon>Euteleostomi</taxon>
        <taxon>Actinopterygii</taxon>
        <taxon>Neopterygii</taxon>
        <taxon>Teleostei</taxon>
        <taxon>Ostariophysi</taxon>
        <taxon>Siluriformes</taxon>
        <taxon>Pangasiidae</taxon>
        <taxon>Pangasianodon</taxon>
    </lineage>
</organism>
<dbReference type="PROSITE" id="PS50105">
    <property type="entry name" value="SAM_DOMAIN"/>
    <property type="match status" value="1"/>
</dbReference>
<name>A0A5N5J830_PANHP</name>
<proteinExistence type="predicted"/>
<accession>A0A5N5J830</accession>
<evidence type="ECO:0000259" key="4">
    <source>
        <dbReference type="PROSITE" id="PS50878"/>
    </source>
</evidence>
<dbReference type="FunFam" id="1.10.150.50:FF:000126">
    <property type="entry name" value="Zmp:0000000735"/>
    <property type="match status" value="1"/>
</dbReference>
<gene>
    <name evidence="5" type="ORF">PHYPO_G00250390</name>
</gene>
<feature type="region of interest" description="Disordered" evidence="2">
    <location>
        <begin position="562"/>
        <end position="585"/>
    </location>
</feature>
<dbReference type="InterPro" id="IPR011990">
    <property type="entry name" value="TPR-like_helical_dom_sf"/>
</dbReference>
<dbReference type="EMBL" id="VFJC01000037">
    <property type="protein sequence ID" value="KAB5515281.1"/>
    <property type="molecule type" value="Genomic_DNA"/>
</dbReference>
<evidence type="ECO:0000256" key="1">
    <source>
        <dbReference type="SAM" id="Coils"/>
    </source>
</evidence>
<dbReference type="Pfam" id="PF00078">
    <property type="entry name" value="RVT_1"/>
    <property type="match status" value="1"/>
</dbReference>
<evidence type="ECO:0000259" key="3">
    <source>
        <dbReference type="PROSITE" id="PS50105"/>
    </source>
</evidence>